<evidence type="ECO:0000256" key="6">
    <source>
        <dbReference type="ARBA" id="ARBA00023277"/>
    </source>
</evidence>
<keyword evidence="2 8" id="KW-0147">Chitin-binding</keyword>
<gene>
    <name evidence="11" type="ORF">ACET3X_000084</name>
</gene>
<evidence type="ECO:0000256" key="5">
    <source>
        <dbReference type="ARBA" id="ARBA00022801"/>
    </source>
</evidence>
<evidence type="ECO:0000259" key="10">
    <source>
        <dbReference type="PROSITE" id="PS50941"/>
    </source>
</evidence>
<evidence type="ECO:0000256" key="1">
    <source>
        <dbReference type="ARBA" id="ARBA00001941"/>
    </source>
</evidence>
<dbReference type="SUPFAM" id="SSF57016">
    <property type="entry name" value="Plant lectins/antimicrobial peptides"/>
    <property type="match status" value="1"/>
</dbReference>
<evidence type="ECO:0000313" key="11">
    <source>
        <dbReference type="EMBL" id="KAL1799742.1"/>
    </source>
</evidence>
<accession>A0ABR3UTX7</accession>
<feature type="signal peptide" evidence="9">
    <location>
        <begin position="1"/>
        <end position="25"/>
    </location>
</feature>
<dbReference type="EMBL" id="JBHGVX010000001">
    <property type="protein sequence ID" value="KAL1799742.1"/>
    <property type="molecule type" value="Genomic_DNA"/>
</dbReference>
<evidence type="ECO:0000256" key="7">
    <source>
        <dbReference type="ARBA" id="ARBA00023285"/>
    </source>
</evidence>
<keyword evidence="5" id="KW-0378">Hydrolase</keyword>
<keyword evidence="3" id="KW-0479">Metal-binding</keyword>
<feature type="disulfide bond" evidence="8">
    <location>
        <begin position="253"/>
        <end position="267"/>
    </location>
</feature>
<evidence type="ECO:0000256" key="9">
    <source>
        <dbReference type="SAM" id="SignalP"/>
    </source>
</evidence>
<dbReference type="PANTHER" id="PTHR46471:SF2">
    <property type="entry name" value="CHITIN DEACETYLASE-RELATED"/>
    <property type="match status" value="1"/>
</dbReference>
<comment type="caution">
    <text evidence="8">Lacks conserved residue(s) required for the propagation of feature annotation.</text>
</comment>
<organism evidence="11 12">
    <name type="scientific">Alternaria dauci</name>
    <dbReference type="NCBI Taxonomy" id="48095"/>
    <lineage>
        <taxon>Eukaryota</taxon>
        <taxon>Fungi</taxon>
        <taxon>Dikarya</taxon>
        <taxon>Ascomycota</taxon>
        <taxon>Pezizomycotina</taxon>
        <taxon>Dothideomycetes</taxon>
        <taxon>Pleosporomycetidae</taxon>
        <taxon>Pleosporales</taxon>
        <taxon>Pleosporineae</taxon>
        <taxon>Pleosporaceae</taxon>
        <taxon>Alternaria</taxon>
        <taxon>Alternaria sect. Porri</taxon>
    </lineage>
</organism>
<keyword evidence="6" id="KW-0119">Carbohydrate metabolism</keyword>
<keyword evidence="4 9" id="KW-0732">Signal</keyword>
<keyword evidence="12" id="KW-1185">Reference proteome</keyword>
<dbReference type="InterPro" id="IPR036861">
    <property type="entry name" value="Endochitinase-like_sf"/>
</dbReference>
<dbReference type="RefSeq" id="XP_069310326.1">
    <property type="nucleotide sequence ID" value="XM_069448173.1"/>
</dbReference>
<comment type="caution">
    <text evidence="11">The sequence shown here is derived from an EMBL/GenBank/DDBJ whole genome shotgun (WGS) entry which is preliminary data.</text>
</comment>
<dbReference type="GeneID" id="96080406"/>
<dbReference type="PANTHER" id="PTHR46471">
    <property type="entry name" value="CHITIN DEACETYLASE"/>
    <property type="match status" value="1"/>
</dbReference>
<feature type="chain" id="PRO_5046381963" description="Chitin-binding type-1 domain-containing protein" evidence="9">
    <location>
        <begin position="26"/>
        <end position="279"/>
    </location>
</feature>
<keyword evidence="8" id="KW-1015">Disulfide bond</keyword>
<feature type="domain" description="Chitin-binding type-1" evidence="10">
    <location>
        <begin position="234"/>
        <end position="279"/>
    </location>
</feature>
<dbReference type="InterPro" id="IPR001002">
    <property type="entry name" value="Chitin-bd_1"/>
</dbReference>
<keyword evidence="7" id="KW-0170">Cobalt</keyword>
<dbReference type="CDD" id="cd11618">
    <property type="entry name" value="ChtBD1_1"/>
    <property type="match status" value="1"/>
</dbReference>
<reference evidence="11 12" key="1">
    <citation type="submission" date="2024-09" db="EMBL/GenBank/DDBJ databases">
        <title>T2T genomes of carrot and Alternaria dauci and their utility for understanding host-pathogen interaction during carrot leaf blight disease.</title>
        <authorList>
            <person name="Liu W."/>
            <person name="Xu S."/>
            <person name="Ou C."/>
            <person name="Liu X."/>
            <person name="Zhuang F."/>
            <person name="Deng X.W."/>
        </authorList>
    </citation>
    <scope>NUCLEOTIDE SEQUENCE [LARGE SCALE GENOMIC DNA]</scope>
    <source>
        <strain evidence="11 12">A2016</strain>
    </source>
</reference>
<dbReference type="InterPro" id="IPR006771">
    <property type="entry name" value="CetA-like"/>
</dbReference>
<dbReference type="PROSITE" id="PS50941">
    <property type="entry name" value="CHIT_BIND_I_2"/>
    <property type="match status" value="1"/>
</dbReference>
<evidence type="ECO:0000256" key="2">
    <source>
        <dbReference type="ARBA" id="ARBA00022669"/>
    </source>
</evidence>
<proteinExistence type="predicted"/>
<dbReference type="Pfam" id="PF04681">
    <property type="entry name" value="Bys1"/>
    <property type="match status" value="1"/>
</dbReference>
<evidence type="ECO:0000313" key="12">
    <source>
        <dbReference type="Proteomes" id="UP001578633"/>
    </source>
</evidence>
<protein>
    <recommendedName>
        <fullName evidence="10">Chitin-binding type-1 domain-containing protein</fullName>
    </recommendedName>
</protein>
<name>A0ABR3UTX7_9PLEO</name>
<comment type="cofactor">
    <cofactor evidence="1">
        <name>Co(2+)</name>
        <dbReference type="ChEBI" id="CHEBI:48828"/>
    </cofactor>
</comment>
<evidence type="ECO:0000256" key="4">
    <source>
        <dbReference type="ARBA" id="ARBA00022729"/>
    </source>
</evidence>
<evidence type="ECO:0000256" key="8">
    <source>
        <dbReference type="PROSITE-ProRule" id="PRU00261"/>
    </source>
</evidence>
<dbReference type="SMART" id="SM00270">
    <property type="entry name" value="ChtBD1"/>
    <property type="match status" value="1"/>
</dbReference>
<dbReference type="Gene3D" id="3.30.60.10">
    <property type="entry name" value="Endochitinase-like"/>
    <property type="match status" value="1"/>
</dbReference>
<sequence>MKLITPLLVALLSLVSLVFVPVVSGYNIVKLINHCPYPFFFWQVGPPASGIDGSNAYMQPVPGGGGSVIHEMLNTEVLGGGLSLKIRDLDHYAVAPAGIIQVEYHLEPSKGSMWYDLSAVDCDLNAGPENAMYCPLISGGIKLYVPGAREDECPTASCNSTGCTDAYEKEGGYLGEPSWMCKAGADLFLETCVEKAGEMTFFGKDPESAPQVVPVPFGQPPPAASQQELKISPNGLCGPVVGYTCAGSQFGACCSQWGYCGSSPEYCYSGCQTDFGYCG</sequence>
<evidence type="ECO:0000256" key="3">
    <source>
        <dbReference type="ARBA" id="ARBA00022723"/>
    </source>
</evidence>
<dbReference type="Proteomes" id="UP001578633">
    <property type="component" value="Chromosome 1"/>
</dbReference>